<dbReference type="InterPro" id="IPR011333">
    <property type="entry name" value="SKP1/BTB/POZ_sf"/>
</dbReference>
<dbReference type="Proteomes" id="UP000193144">
    <property type="component" value="Unassembled WGS sequence"/>
</dbReference>
<dbReference type="EMBL" id="MCFA01000073">
    <property type="protein sequence ID" value="ORY10388.1"/>
    <property type="molecule type" value="Genomic_DNA"/>
</dbReference>
<proteinExistence type="predicted"/>
<feature type="region of interest" description="Disordered" evidence="1">
    <location>
        <begin position="294"/>
        <end position="403"/>
    </location>
</feature>
<comment type="caution">
    <text evidence="2">The sequence shown here is derived from an EMBL/GenBank/DDBJ whole genome shotgun (WGS) entry which is preliminary data.</text>
</comment>
<feature type="compositionally biased region" description="Basic and acidic residues" evidence="1">
    <location>
        <begin position="356"/>
        <end position="385"/>
    </location>
</feature>
<dbReference type="OrthoDB" id="3685561at2759"/>
<evidence type="ECO:0000313" key="3">
    <source>
        <dbReference type="Proteomes" id="UP000193144"/>
    </source>
</evidence>
<evidence type="ECO:0008006" key="4">
    <source>
        <dbReference type="Google" id="ProtNLM"/>
    </source>
</evidence>
<evidence type="ECO:0000256" key="1">
    <source>
        <dbReference type="SAM" id="MobiDB-lite"/>
    </source>
</evidence>
<gene>
    <name evidence="2" type="ORF">BCR34DRAFT_615205</name>
</gene>
<feature type="compositionally biased region" description="Basic residues" evidence="1">
    <location>
        <begin position="338"/>
        <end position="349"/>
    </location>
</feature>
<name>A0A1Y1ZJF2_9PLEO</name>
<accession>A0A1Y1ZJF2</accession>
<dbReference type="AlphaFoldDB" id="A0A1Y1ZJF2"/>
<dbReference type="Gene3D" id="3.30.710.10">
    <property type="entry name" value="Potassium Channel Kv1.1, Chain A"/>
    <property type="match status" value="1"/>
</dbReference>
<reference evidence="2 3" key="1">
    <citation type="submission" date="2016-07" db="EMBL/GenBank/DDBJ databases">
        <title>Pervasive Adenine N6-methylation of Active Genes in Fungi.</title>
        <authorList>
            <consortium name="DOE Joint Genome Institute"/>
            <person name="Mondo S.J."/>
            <person name="Dannebaum R.O."/>
            <person name="Kuo R.C."/>
            <person name="Labutti K."/>
            <person name="Haridas S."/>
            <person name="Kuo A."/>
            <person name="Salamov A."/>
            <person name="Ahrendt S.R."/>
            <person name="Lipzen A."/>
            <person name="Sullivan W."/>
            <person name="Andreopoulos W.B."/>
            <person name="Clum A."/>
            <person name="Lindquist E."/>
            <person name="Daum C."/>
            <person name="Ramamoorthy G.K."/>
            <person name="Gryganskyi A."/>
            <person name="Culley D."/>
            <person name="Magnuson J.K."/>
            <person name="James T.Y."/>
            <person name="O'Malley M.A."/>
            <person name="Stajich J.E."/>
            <person name="Spatafora J.W."/>
            <person name="Visel A."/>
            <person name="Grigoriev I.V."/>
        </authorList>
    </citation>
    <scope>NUCLEOTIDE SEQUENCE [LARGE SCALE GENOMIC DNA]</scope>
    <source>
        <strain evidence="2 3">CBS 115471</strain>
    </source>
</reference>
<sequence length="403" mass="44380">MSPKRYFARLFSPRPSLPTLTTPPSRPAKDPFIQIVVGRPASESSSDAPRSWYLKRSLLSQHTIFFATACRGPWKEGQENRIVLPKDDALVFADFVDFMRSNIYSLNVMRREYDSVHSHAAAWVLGDKLGCLPYCNAALRKLHTHLTSHSLNPFTTLSTSPIRPTDIEYICVSTPPFPEFITPSTTTTVTPLPLLPLKTSSSFPAKPRSSSSTALRRLFFDAAASHWTRGDILLVSSPDTMDICTSPATVVAELTWKDIWAAHEDFRTVMLGSLAWPDASRNLCLRSVDEYLPRPLPTPNSPSTVAAIDSDADDSGGEWDAGTKKGEDGGGGEEGARGKRRGRTLKKKMVSLPLRTPERKRVKREQENILPAKPKEDILLDEPKEGAGGIGGRHDAEGQTSEG</sequence>
<evidence type="ECO:0000313" key="2">
    <source>
        <dbReference type="EMBL" id="ORY10388.1"/>
    </source>
</evidence>
<organism evidence="2 3">
    <name type="scientific">Clohesyomyces aquaticus</name>
    <dbReference type="NCBI Taxonomy" id="1231657"/>
    <lineage>
        <taxon>Eukaryota</taxon>
        <taxon>Fungi</taxon>
        <taxon>Dikarya</taxon>
        <taxon>Ascomycota</taxon>
        <taxon>Pezizomycotina</taxon>
        <taxon>Dothideomycetes</taxon>
        <taxon>Pleosporomycetidae</taxon>
        <taxon>Pleosporales</taxon>
        <taxon>Lindgomycetaceae</taxon>
        <taxon>Clohesyomyces</taxon>
    </lineage>
</organism>
<protein>
    <recommendedName>
        <fullName evidence="4">BTB domain-containing protein</fullName>
    </recommendedName>
</protein>
<keyword evidence="3" id="KW-1185">Reference proteome</keyword>